<proteinExistence type="inferred from homology"/>
<comment type="caution">
    <text evidence="12">The sequence shown here is derived from an EMBL/GenBank/DDBJ whole genome shotgun (WGS) entry which is preliminary data.</text>
</comment>
<dbReference type="InterPro" id="IPR009316">
    <property type="entry name" value="COG2"/>
</dbReference>
<evidence type="ECO:0000256" key="4">
    <source>
        <dbReference type="ARBA" id="ARBA00022448"/>
    </source>
</evidence>
<keyword evidence="5" id="KW-0653">Protein transport</keyword>
<comment type="similarity">
    <text evidence="2">Belongs to the COG2 family.</text>
</comment>
<keyword evidence="4" id="KW-0813">Transport</keyword>
<sequence length="761" mass="84498">MEADETRVPFDAHAYATAAFAQGKSLADMQSELNEQLRDVRRSLYSLINKRYQDFLGLGTSLSGIDTAIASLQEPLVEVKKEIQSAHLELQSELDHLDSRLAYRTQVREKKQMLRLCLDLGQLLERAAVILQEAEATTEQTDYVKCLERAAVDLSQIRYFAKKGERLPFVVNAQPRIEQVERSLLDALEQFLSSCAKRYVELATASKAEEADMDEAARNIAQGLRAYSAVEETGKAELILRSSMVQPFASRVFGSQPGRGMGLDPAKFSDMLQQALQFVKAVGVPLVRDIETHLAAGSGSTGYHVATHVFWREIATCMMDCLPLVFVPGMPARFHKNYQTACSFVSAFGDLFSLAADAFKDGISEYEVLALDPTFTEFHRKWQLPAYFSIQKKLIVSALDGSNLNDVHEATRGLESSSNDASRPGTPSISSRLAKPDSTELEQIKRENGLLTEQAAQALWAVNRCWSRDVYLVPLAASFWQLTVQILLWYQHTVEGCIQQLVQTQLADAETDQLLRHIHDTYAVNAAVTKHIRIICQLVPIASVHDTEDEYRKSMISSLGTAATQALAPLEALVRRARDFIASAIVSLCTANLVSHLRRTTSQYRHTNRSPPTAASSFVSKLFAHMAAMETKIDDIESGNESIEFGSAIKQAMRAQIAKDVSKEFAKACLEALVTLSKTEASLQRLRSKSRVSGTRVDTGYAGDLPVPPGIDLRGKAPDNDNDKIRRQIWLDVAQLSQIISEYGVEPSDEFTSFVRLIHPF</sequence>
<dbReference type="GO" id="GO:0017119">
    <property type="term" value="C:Golgi transport complex"/>
    <property type="evidence" value="ECO:0007669"/>
    <property type="project" value="TreeGrafter"/>
</dbReference>
<dbReference type="GO" id="GO:0006891">
    <property type="term" value="P:intra-Golgi vesicle-mediated transport"/>
    <property type="evidence" value="ECO:0007669"/>
    <property type="project" value="TreeGrafter"/>
</dbReference>
<evidence type="ECO:0000256" key="3">
    <source>
        <dbReference type="ARBA" id="ARBA00020977"/>
    </source>
</evidence>
<gene>
    <name evidence="12" type="ORF">IWW36_004600</name>
</gene>
<comment type="subcellular location">
    <subcellularLocation>
        <location evidence="1">Golgi apparatus membrane</location>
        <topology evidence="1">Peripheral membrane protein</topology>
    </subcellularLocation>
</comment>
<evidence type="ECO:0000256" key="8">
    <source>
        <dbReference type="ARBA" id="ARBA00031344"/>
    </source>
</evidence>
<name>A0A9W8IAF1_9FUNG</name>
<evidence type="ECO:0000256" key="1">
    <source>
        <dbReference type="ARBA" id="ARBA00004395"/>
    </source>
</evidence>
<feature type="domain" description="COG complex component COG2 C-terminal" evidence="11">
    <location>
        <begin position="380"/>
        <end position="733"/>
    </location>
</feature>
<evidence type="ECO:0000256" key="9">
    <source>
        <dbReference type="SAM" id="MobiDB-lite"/>
    </source>
</evidence>
<dbReference type="OrthoDB" id="332281at2759"/>
<dbReference type="Proteomes" id="UP001139887">
    <property type="component" value="Unassembled WGS sequence"/>
</dbReference>
<keyword evidence="13" id="KW-1185">Reference proteome</keyword>
<organism evidence="12 13">
    <name type="scientific">Coemansia brasiliensis</name>
    <dbReference type="NCBI Taxonomy" id="2650707"/>
    <lineage>
        <taxon>Eukaryota</taxon>
        <taxon>Fungi</taxon>
        <taxon>Fungi incertae sedis</taxon>
        <taxon>Zoopagomycota</taxon>
        <taxon>Kickxellomycotina</taxon>
        <taxon>Kickxellomycetes</taxon>
        <taxon>Kickxellales</taxon>
        <taxon>Kickxellaceae</taxon>
        <taxon>Coemansia</taxon>
    </lineage>
</organism>
<evidence type="ECO:0000259" key="10">
    <source>
        <dbReference type="Pfam" id="PF06148"/>
    </source>
</evidence>
<evidence type="ECO:0000313" key="12">
    <source>
        <dbReference type="EMBL" id="KAJ2845896.1"/>
    </source>
</evidence>
<dbReference type="InterPro" id="IPR024603">
    <property type="entry name" value="COG_complex_COG2_C"/>
</dbReference>
<feature type="non-terminal residue" evidence="12">
    <location>
        <position position="761"/>
    </location>
</feature>
<keyword evidence="7" id="KW-0472">Membrane</keyword>
<feature type="region of interest" description="Disordered" evidence="9">
    <location>
        <begin position="411"/>
        <end position="439"/>
    </location>
</feature>
<keyword evidence="6" id="KW-0333">Golgi apparatus</keyword>
<dbReference type="EMBL" id="JANBUW010000678">
    <property type="protein sequence ID" value="KAJ2845896.1"/>
    <property type="molecule type" value="Genomic_DNA"/>
</dbReference>
<evidence type="ECO:0000256" key="7">
    <source>
        <dbReference type="ARBA" id="ARBA00023136"/>
    </source>
</evidence>
<accession>A0A9W8IAF1</accession>
<evidence type="ECO:0000313" key="13">
    <source>
        <dbReference type="Proteomes" id="UP001139887"/>
    </source>
</evidence>
<feature type="domain" description="Conserved oligomeric Golgi complex subunit 2 N-terminal" evidence="10">
    <location>
        <begin position="10"/>
        <end position="72"/>
    </location>
</feature>
<evidence type="ECO:0000259" key="11">
    <source>
        <dbReference type="Pfam" id="PF12022"/>
    </source>
</evidence>
<dbReference type="GO" id="GO:0000139">
    <property type="term" value="C:Golgi membrane"/>
    <property type="evidence" value="ECO:0007669"/>
    <property type="project" value="UniProtKB-SubCell"/>
</dbReference>
<evidence type="ECO:0000256" key="5">
    <source>
        <dbReference type="ARBA" id="ARBA00022927"/>
    </source>
</evidence>
<evidence type="ECO:0000256" key="2">
    <source>
        <dbReference type="ARBA" id="ARBA00007603"/>
    </source>
</evidence>
<dbReference type="PANTHER" id="PTHR12961">
    <property type="entry name" value="CONSERVED OLIGOMERIC GOLGI COMPLEX COMPONENT 2"/>
    <property type="match status" value="1"/>
</dbReference>
<reference evidence="12" key="1">
    <citation type="submission" date="2022-07" db="EMBL/GenBank/DDBJ databases">
        <title>Phylogenomic reconstructions and comparative analyses of Kickxellomycotina fungi.</title>
        <authorList>
            <person name="Reynolds N.K."/>
            <person name="Stajich J.E."/>
            <person name="Barry K."/>
            <person name="Grigoriev I.V."/>
            <person name="Crous P."/>
            <person name="Smith M.E."/>
        </authorList>
    </citation>
    <scope>NUCLEOTIDE SEQUENCE</scope>
    <source>
        <strain evidence="12">NRRL 1566</strain>
    </source>
</reference>
<dbReference type="GO" id="GO:0015031">
    <property type="term" value="P:protein transport"/>
    <property type="evidence" value="ECO:0007669"/>
    <property type="project" value="UniProtKB-KW"/>
</dbReference>
<dbReference type="PANTHER" id="PTHR12961:SF0">
    <property type="entry name" value="CONSERVED OLIGOMERIC GOLGI COMPLEX SUBUNIT 2"/>
    <property type="match status" value="1"/>
</dbReference>
<dbReference type="Pfam" id="PF12022">
    <property type="entry name" value="COG2_C"/>
    <property type="match status" value="1"/>
</dbReference>
<evidence type="ECO:0000256" key="6">
    <source>
        <dbReference type="ARBA" id="ARBA00023034"/>
    </source>
</evidence>
<dbReference type="Pfam" id="PF06148">
    <property type="entry name" value="COG2_N"/>
    <property type="match status" value="1"/>
</dbReference>
<feature type="compositionally biased region" description="Polar residues" evidence="9">
    <location>
        <begin position="414"/>
        <end position="431"/>
    </location>
</feature>
<dbReference type="AlphaFoldDB" id="A0A9W8IAF1"/>
<dbReference type="InterPro" id="IPR024602">
    <property type="entry name" value="COG_su2_N"/>
</dbReference>
<protein>
    <recommendedName>
        <fullName evidence="3">Conserved oligomeric Golgi complex subunit 2</fullName>
    </recommendedName>
    <alternativeName>
        <fullName evidence="8">Component of oligomeric Golgi complex 2</fullName>
    </alternativeName>
</protein>
<dbReference type="GO" id="GO:0007030">
    <property type="term" value="P:Golgi organization"/>
    <property type="evidence" value="ECO:0007669"/>
    <property type="project" value="InterPro"/>
</dbReference>